<proteinExistence type="predicted"/>
<dbReference type="AlphaFoldDB" id="A0AA89AG96"/>
<organism evidence="1 2">
    <name type="scientific">Escallonia herrerae</name>
    <dbReference type="NCBI Taxonomy" id="1293975"/>
    <lineage>
        <taxon>Eukaryota</taxon>
        <taxon>Viridiplantae</taxon>
        <taxon>Streptophyta</taxon>
        <taxon>Embryophyta</taxon>
        <taxon>Tracheophyta</taxon>
        <taxon>Spermatophyta</taxon>
        <taxon>Magnoliopsida</taxon>
        <taxon>eudicotyledons</taxon>
        <taxon>Gunneridae</taxon>
        <taxon>Pentapetalae</taxon>
        <taxon>asterids</taxon>
        <taxon>campanulids</taxon>
        <taxon>Escalloniales</taxon>
        <taxon>Escalloniaceae</taxon>
        <taxon>Escallonia</taxon>
    </lineage>
</organism>
<evidence type="ECO:0000313" key="1">
    <source>
        <dbReference type="EMBL" id="KAK3000841.1"/>
    </source>
</evidence>
<name>A0AA89AG96_9ASTE</name>
<dbReference type="Proteomes" id="UP001188597">
    <property type="component" value="Unassembled WGS sequence"/>
</dbReference>
<evidence type="ECO:0000313" key="2">
    <source>
        <dbReference type="Proteomes" id="UP001188597"/>
    </source>
</evidence>
<gene>
    <name evidence="1" type="ORF">RJ639_021272</name>
</gene>
<dbReference type="EMBL" id="JAVXUP010002911">
    <property type="protein sequence ID" value="KAK3000841.1"/>
    <property type="molecule type" value="Genomic_DNA"/>
</dbReference>
<comment type="caution">
    <text evidence="1">The sequence shown here is derived from an EMBL/GenBank/DDBJ whole genome shotgun (WGS) entry which is preliminary data.</text>
</comment>
<protein>
    <submittedName>
        <fullName evidence="1">Uncharacterized protein</fullName>
    </submittedName>
</protein>
<accession>A0AA89AG96</accession>
<reference evidence="1" key="1">
    <citation type="submission" date="2022-12" db="EMBL/GenBank/DDBJ databases">
        <title>Draft genome assemblies for two species of Escallonia (Escalloniales).</title>
        <authorList>
            <person name="Chanderbali A."/>
            <person name="Dervinis C."/>
            <person name="Anghel I."/>
            <person name="Soltis D."/>
            <person name="Soltis P."/>
            <person name="Zapata F."/>
        </authorList>
    </citation>
    <scope>NUCLEOTIDE SEQUENCE</scope>
    <source>
        <strain evidence="1">UCBG64.0493</strain>
        <tissue evidence="1">Leaf</tissue>
    </source>
</reference>
<keyword evidence="2" id="KW-1185">Reference proteome</keyword>
<sequence>MFIVSKPSKMSLLVQGRRKGALYLQISAPQNGRNADFGFVCPVPCIYRENRFGPSAPAGPTVCEVCSNAGWLLRPDLVSGKAAFARSLIERVVEQAFSDASLILKSTRAIVLSSRVLLRPHTGE</sequence>